<evidence type="ECO:0000313" key="1">
    <source>
        <dbReference type="EMBL" id="OZI19179.1"/>
    </source>
</evidence>
<sequence>MVQRCMAQDAPSSADISRVVATTLKRSQDDRRTSAPPYLGYCGFDAAKAILDHLYPKIDTGKVRSFGSGTLQQVTFSSLPQNAYMENWAYLYTPAVCGNNQACGLVGDYDTRTGVQLRWIATAAQQLGGPAAAPGR</sequence>
<dbReference type="Proteomes" id="UP000216857">
    <property type="component" value="Unassembled WGS sequence"/>
</dbReference>
<dbReference type="AlphaFoldDB" id="A0A261R2E9"/>
<reference evidence="1" key="1">
    <citation type="submission" date="2017-05" db="EMBL/GenBank/DDBJ databases">
        <title>Complete and WGS of Bordetella genogroups.</title>
        <authorList>
            <person name="Spilker T."/>
            <person name="Lipuma J."/>
        </authorList>
    </citation>
    <scope>NUCLEOTIDE SEQUENCE</scope>
    <source>
        <strain evidence="1">AU21707</strain>
    </source>
</reference>
<evidence type="ECO:0000313" key="2">
    <source>
        <dbReference type="Proteomes" id="UP000216857"/>
    </source>
</evidence>
<keyword evidence="2" id="KW-1185">Reference proteome</keyword>
<dbReference type="EMBL" id="NEVJ01000003">
    <property type="protein sequence ID" value="OZI19179.1"/>
    <property type="molecule type" value="Genomic_DNA"/>
</dbReference>
<accession>A0A261R2E9</accession>
<protein>
    <submittedName>
        <fullName evidence="1">Uncharacterized protein</fullName>
    </submittedName>
</protein>
<name>A0A261R2E9_9BORD</name>
<proteinExistence type="predicted"/>
<gene>
    <name evidence="1" type="ORF">CAL26_16140</name>
</gene>
<organism evidence="1 2">
    <name type="scientific">Bordetella genomosp. 9</name>
    <dbReference type="NCBI Taxonomy" id="1416803"/>
    <lineage>
        <taxon>Bacteria</taxon>
        <taxon>Pseudomonadati</taxon>
        <taxon>Pseudomonadota</taxon>
        <taxon>Betaproteobacteria</taxon>
        <taxon>Burkholderiales</taxon>
        <taxon>Alcaligenaceae</taxon>
        <taxon>Bordetella</taxon>
    </lineage>
</organism>
<comment type="caution">
    <text evidence="1">The sequence shown here is derived from an EMBL/GenBank/DDBJ whole genome shotgun (WGS) entry which is preliminary data.</text>
</comment>